<dbReference type="FunFam" id="3.30.160.60:FF:000110">
    <property type="entry name" value="Zinc finger protein-like"/>
    <property type="match status" value="1"/>
</dbReference>
<dbReference type="PANTHER" id="PTHR16515:SF49">
    <property type="entry name" value="GASTRULA ZINC FINGER PROTEIN XLCGF49.1-LIKE-RELATED"/>
    <property type="match status" value="1"/>
</dbReference>
<keyword evidence="10" id="KW-1185">Reference proteome</keyword>
<keyword evidence="3" id="KW-0677">Repeat</keyword>
<comment type="caution">
    <text evidence="9">The sequence shown here is derived from an EMBL/GenBank/DDBJ whole genome shotgun (WGS) entry which is preliminary data.</text>
</comment>
<feature type="domain" description="C2H2-type" evidence="8">
    <location>
        <begin position="185"/>
        <end position="212"/>
    </location>
</feature>
<feature type="domain" description="C2H2-type" evidence="8">
    <location>
        <begin position="239"/>
        <end position="266"/>
    </location>
</feature>
<dbReference type="PROSITE" id="PS00028">
    <property type="entry name" value="ZINC_FINGER_C2H2_1"/>
    <property type="match status" value="5"/>
</dbReference>
<reference evidence="10" key="1">
    <citation type="submission" date="2024-04" db="EMBL/GenBank/DDBJ databases">
        <title>Salinicola lusitanus LLJ914,a marine bacterium isolated from the Okinawa Trough.</title>
        <authorList>
            <person name="Li J."/>
        </authorList>
    </citation>
    <scope>NUCLEOTIDE SEQUENCE [LARGE SCALE GENOMIC DNA]</scope>
</reference>
<comment type="subcellular location">
    <subcellularLocation>
        <location evidence="1">Nucleus</location>
    </subcellularLocation>
</comment>
<evidence type="ECO:0000256" key="3">
    <source>
        <dbReference type="ARBA" id="ARBA00022737"/>
    </source>
</evidence>
<evidence type="ECO:0000256" key="5">
    <source>
        <dbReference type="ARBA" id="ARBA00022833"/>
    </source>
</evidence>
<dbReference type="GO" id="GO:0010468">
    <property type="term" value="P:regulation of gene expression"/>
    <property type="evidence" value="ECO:0007669"/>
    <property type="project" value="TreeGrafter"/>
</dbReference>
<evidence type="ECO:0000313" key="9">
    <source>
        <dbReference type="EMBL" id="KAK7930651.1"/>
    </source>
</evidence>
<evidence type="ECO:0000259" key="8">
    <source>
        <dbReference type="PROSITE" id="PS50157"/>
    </source>
</evidence>
<sequence length="359" mass="41747">MSLNNQALRDLVAERLVVAADEIFALFEQTFAQYKEELLRSKLMQQPRVVLCRKDVQTVAESEKNDSNQVANEEPIEIKEEVDPPVKLHFPSVTLKSEETQLDGEEPSCSFELISDNETEPFSCSDSNEFFDWEFLVEKRDGTEVKQEKNVSPVKKVVKDDVNGEASLSRDAVQSVNRISRNVLHKCFQCSEKFKTIEALEVHHDIHPGPYTCQLCDKNFSFKRLYKKHLKGHDEPKPFKCAVCKHKFRTKYHLNEHVLIHTGERPFSCSECDMKFRQRNSLIRHFLAKHSEDKPYRCSVCQKGFVQKWHYVSHMRGHTEEGTFRSSDCAQKIKIKLNLKKHLRTRKADDKSTSQVEDN</sequence>
<dbReference type="SUPFAM" id="SSF57667">
    <property type="entry name" value="beta-beta-alpha zinc fingers"/>
    <property type="match status" value="3"/>
</dbReference>
<dbReference type="Proteomes" id="UP001460270">
    <property type="component" value="Unassembled WGS sequence"/>
</dbReference>
<evidence type="ECO:0000256" key="2">
    <source>
        <dbReference type="ARBA" id="ARBA00022723"/>
    </source>
</evidence>
<protein>
    <recommendedName>
        <fullName evidence="8">C2H2-type domain-containing protein</fullName>
    </recommendedName>
</protein>
<evidence type="ECO:0000313" key="10">
    <source>
        <dbReference type="Proteomes" id="UP001460270"/>
    </source>
</evidence>
<keyword evidence="2" id="KW-0479">Metal-binding</keyword>
<dbReference type="Pfam" id="PF00096">
    <property type="entry name" value="zf-C2H2"/>
    <property type="match status" value="4"/>
</dbReference>
<dbReference type="InterPro" id="IPR050331">
    <property type="entry name" value="Zinc_finger"/>
</dbReference>
<dbReference type="PANTHER" id="PTHR16515">
    <property type="entry name" value="PR DOMAIN ZINC FINGER PROTEIN"/>
    <property type="match status" value="1"/>
</dbReference>
<dbReference type="PROSITE" id="PS50157">
    <property type="entry name" value="ZINC_FINGER_C2H2_2"/>
    <property type="match status" value="5"/>
</dbReference>
<keyword evidence="6" id="KW-0539">Nucleus</keyword>
<dbReference type="SMART" id="SM00355">
    <property type="entry name" value="ZnF_C2H2"/>
    <property type="match status" value="5"/>
</dbReference>
<dbReference type="FunFam" id="3.30.160.60:FF:000446">
    <property type="entry name" value="Zinc finger protein"/>
    <property type="match status" value="1"/>
</dbReference>
<accession>A0AAW0PP27</accession>
<evidence type="ECO:0000256" key="4">
    <source>
        <dbReference type="ARBA" id="ARBA00022771"/>
    </source>
</evidence>
<dbReference type="Gene3D" id="3.30.160.60">
    <property type="entry name" value="Classic Zinc Finger"/>
    <property type="match status" value="4"/>
</dbReference>
<proteinExistence type="predicted"/>
<feature type="domain" description="C2H2-type" evidence="8">
    <location>
        <begin position="296"/>
        <end position="323"/>
    </location>
</feature>
<organism evidence="9 10">
    <name type="scientific">Mugilogobius chulae</name>
    <name type="common">yellowstripe goby</name>
    <dbReference type="NCBI Taxonomy" id="88201"/>
    <lineage>
        <taxon>Eukaryota</taxon>
        <taxon>Metazoa</taxon>
        <taxon>Chordata</taxon>
        <taxon>Craniata</taxon>
        <taxon>Vertebrata</taxon>
        <taxon>Euteleostomi</taxon>
        <taxon>Actinopterygii</taxon>
        <taxon>Neopterygii</taxon>
        <taxon>Teleostei</taxon>
        <taxon>Neoteleostei</taxon>
        <taxon>Acanthomorphata</taxon>
        <taxon>Gobiaria</taxon>
        <taxon>Gobiiformes</taxon>
        <taxon>Gobioidei</taxon>
        <taxon>Gobiidae</taxon>
        <taxon>Gobionellinae</taxon>
        <taxon>Mugilogobius</taxon>
    </lineage>
</organism>
<evidence type="ECO:0000256" key="1">
    <source>
        <dbReference type="ARBA" id="ARBA00004123"/>
    </source>
</evidence>
<dbReference type="InterPro" id="IPR036236">
    <property type="entry name" value="Znf_C2H2_sf"/>
</dbReference>
<dbReference type="FunFam" id="3.30.160.60:FF:000176">
    <property type="entry name" value="zinc finger protein 70"/>
    <property type="match status" value="1"/>
</dbReference>
<dbReference type="EMBL" id="JBBPFD010000004">
    <property type="protein sequence ID" value="KAK7930651.1"/>
    <property type="molecule type" value="Genomic_DNA"/>
</dbReference>
<dbReference type="GO" id="GO:0005634">
    <property type="term" value="C:nucleus"/>
    <property type="evidence" value="ECO:0007669"/>
    <property type="project" value="UniProtKB-SubCell"/>
</dbReference>
<dbReference type="InterPro" id="IPR013087">
    <property type="entry name" value="Znf_C2H2_type"/>
</dbReference>
<feature type="domain" description="C2H2-type" evidence="8">
    <location>
        <begin position="211"/>
        <end position="238"/>
    </location>
</feature>
<feature type="domain" description="C2H2-type" evidence="8">
    <location>
        <begin position="267"/>
        <end position="295"/>
    </location>
</feature>
<dbReference type="GO" id="GO:0008270">
    <property type="term" value="F:zinc ion binding"/>
    <property type="evidence" value="ECO:0007669"/>
    <property type="project" value="UniProtKB-KW"/>
</dbReference>
<evidence type="ECO:0000256" key="6">
    <source>
        <dbReference type="ARBA" id="ARBA00023242"/>
    </source>
</evidence>
<name>A0AAW0PP27_9GOBI</name>
<gene>
    <name evidence="9" type="ORF">WMY93_007046</name>
</gene>
<evidence type="ECO:0000256" key="7">
    <source>
        <dbReference type="PROSITE-ProRule" id="PRU00042"/>
    </source>
</evidence>
<keyword evidence="5" id="KW-0862">Zinc</keyword>
<keyword evidence="4 7" id="KW-0863">Zinc-finger</keyword>
<dbReference type="AlphaFoldDB" id="A0AAW0PP27"/>